<evidence type="ECO:0000313" key="2">
    <source>
        <dbReference type="Proteomes" id="UP001054252"/>
    </source>
</evidence>
<comment type="caution">
    <text evidence="1">The sequence shown here is derived from an EMBL/GenBank/DDBJ whole genome shotgun (WGS) entry which is preliminary data.</text>
</comment>
<gene>
    <name evidence="1" type="ORF">SLEP1_g54481</name>
</gene>
<protein>
    <submittedName>
        <fullName evidence="1">Uncharacterized protein</fullName>
    </submittedName>
</protein>
<name>A0AAV5MDL6_9ROSI</name>
<sequence length="119" mass="13459">MVFSSAIMQGHESIVVFLNKVLRILMRPDWKEMKASDSKFNAVFLQREIGPLSAKGRTSGCITLLGTTREAAQLLLSLFAVHQLLLYKYCEPSLDKKMTGRFYFIFLSNLCIYLGPAGY</sequence>
<reference evidence="1 2" key="1">
    <citation type="journal article" date="2021" name="Commun. Biol.">
        <title>The genome of Shorea leprosula (Dipterocarpaceae) highlights the ecological relevance of drought in aseasonal tropical rainforests.</title>
        <authorList>
            <person name="Ng K.K.S."/>
            <person name="Kobayashi M.J."/>
            <person name="Fawcett J.A."/>
            <person name="Hatakeyama M."/>
            <person name="Paape T."/>
            <person name="Ng C.H."/>
            <person name="Ang C.C."/>
            <person name="Tnah L.H."/>
            <person name="Lee C.T."/>
            <person name="Nishiyama T."/>
            <person name="Sese J."/>
            <person name="O'Brien M.J."/>
            <person name="Copetti D."/>
            <person name="Mohd Noor M.I."/>
            <person name="Ong R.C."/>
            <person name="Putra M."/>
            <person name="Sireger I.Z."/>
            <person name="Indrioko S."/>
            <person name="Kosugi Y."/>
            <person name="Izuno A."/>
            <person name="Isagi Y."/>
            <person name="Lee S.L."/>
            <person name="Shimizu K.K."/>
        </authorList>
    </citation>
    <scope>NUCLEOTIDE SEQUENCE [LARGE SCALE GENOMIC DNA]</scope>
    <source>
        <strain evidence="1">214</strain>
    </source>
</reference>
<dbReference type="AlphaFoldDB" id="A0AAV5MDL6"/>
<dbReference type="Proteomes" id="UP001054252">
    <property type="component" value="Unassembled WGS sequence"/>
</dbReference>
<dbReference type="EMBL" id="BPVZ01000231">
    <property type="protein sequence ID" value="GKV47593.1"/>
    <property type="molecule type" value="Genomic_DNA"/>
</dbReference>
<accession>A0AAV5MDL6</accession>
<keyword evidence="2" id="KW-1185">Reference proteome</keyword>
<proteinExistence type="predicted"/>
<organism evidence="1 2">
    <name type="scientific">Rubroshorea leprosula</name>
    <dbReference type="NCBI Taxonomy" id="152421"/>
    <lineage>
        <taxon>Eukaryota</taxon>
        <taxon>Viridiplantae</taxon>
        <taxon>Streptophyta</taxon>
        <taxon>Embryophyta</taxon>
        <taxon>Tracheophyta</taxon>
        <taxon>Spermatophyta</taxon>
        <taxon>Magnoliopsida</taxon>
        <taxon>eudicotyledons</taxon>
        <taxon>Gunneridae</taxon>
        <taxon>Pentapetalae</taxon>
        <taxon>rosids</taxon>
        <taxon>malvids</taxon>
        <taxon>Malvales</taxon>
        <taxon>Dipterocarpaceae</taxon>
        <taxon>Rubroshorea</taxon>
    </lineage>
</organism>
<evidence type="ECO:0000313" key="1">
    <source>
        <dbReference type="EMBL" id="GKV47593.1"/>
    </source>
</evidence>